<dbReference type="EMBL" id="CM042047">
    <property type="protein sequence ID" value="KAI3771415.1"/>
    <property type="molecule type" value="Genomic_DNA"/>
</dbReference>
<reference evidence="2" key="1">
    <citation type="journal article" date="2022" name="Mol. Ecol. Resour.">
        <title>The genomes of chicory, endive, great burdock and yacon provide insights into Asteraceae palaeo-polyploidization history and plant inulin production.</title>
        <authorList>
            <person name="Fan W."/>
            <person name="Wang S."/>
            <person name="Wang H."/>
            <person name="Wang A."/>
            <person name="Jiang F."/>
            <person name="Liu H."/>
            <person name="Zhao H."/>
            <person name="Xu D."/>
            <person name="Zhang Y."/>
        </authorList>
    </citation>
    <scope>NUCLEOTIDE SEQUENCE [LARGE SCALE GENOMIC DNA]</scope>
    <source>
        <strain evidence="2">cv. Niubang</strain>
    </source>
</reference>
<name>A0ACB9FKT4_ARCLA</name>
<accession>A0ACB9FKT4</accession>
<keyword evidence="2" id="KW-1185">Reference proteome</keyword>
<gene>
    <name evidence="1" type="ORF">L6452_02579</name>
</gene>
<reference evidence="1 2" key="2">
    <citation type="journal article" date="2022" name="Mol. Ecol. Resour.">
        <title>The genomes of chicory, endive, great burdock and yacon provide insights into Asteraceae paleo-polyploidization history and plant inulin production.</title>
        <authorList>
            <person name="Fan W."/>
            <person name="Wang S."/>
            <person name="Wang H."/>
            <person name="Wang A."/>
            <person name="Jiang F."/>
            <person name="Liu H."/>
            <person name="Zhao H."/>
            <person name="Xu D."/>
            <person name="Zhang Y."/>
        </authorList>
    </citation>
    <scope>NUCLEOTIDE SEQUENCE [LARGE SCALE GENOMIC DNA]</scope>
    <source>
        <strain evidence="2">cv. Niubang</strain>
    </source>
</reference>
<evidence type="ECO:0000313" key="2">
    <source>
        <dbReference type="Proteomes" id="UP001055879"/>
    </source>
</evidence>
<proteinExistence type="predicted"/>
<dbReference type="Proteomes" id="UP001055879">
    <property type="component" value="Linkage Group LG01"/>
</dbReference>
<protein>
    <submittedName>
        <fullName evidence="1">Uncharacterized protein</fullName>
    </submittedName>
</protein>
<comment type="caution">
    <text evidence="1">The sequence shown here is derived from an EMBL/GenBank/DDBJ whole genome shotgun (WGS) entry which is preliminary data.</text>
</comment>
<evidence type="ECO:0000313" key="1">
    <source>
        <dbReference type="EMBL" id="KAI3771415.1"/>
    </source>
</evidence>
<organism evidence="1 2">
    <name type="scientific">Arctium lappa</name>
    <name type="common">Greater burdock</name>
    <name type="synonym">Lappa major</name>
    <dbReference type="NCBI Taxonomy" id="4217"/>
    <lineage>
        <taxon>Eukaryota</taxon>
        <taxon>Viridiplantae</taxon>
        <taxon>Streptophyta</taxon>
        <taxon>Embryophyta</taxon>
        <taxon>Tracheophyta</taxon>
        <taxon>Spermatophyta</taxon>
        <taxon>Magnoliopsida</taxon>
        <taxon>eudicotyledons</taxon>
        <taxon>Gunneridae</taxon>
        <taxon>Pentapetalae</taxon>
        <taxon>asterids</taxon>
        <taxon>campanulids</taxon>
        <taxon>Asterales</taxon>
        <taxon>Asteraceae</taxon>
        <taxon>Carduoideae</taxon>
        <taxon>Cardueae</taxon>
        <taxon>Arctiinae</taxon>
        <taxon>Arctium</taxon>
    </lineage>
</organism>
<sequence>MIAPHSILPHLEESEIFSVEVDLLEWKQNWVVMVGSSGTDHGGDGDGDGEEPNLGGDAHLEESKMFSAEVDLLEWKQILVVMVGSSGTDHGRDADGEETDLGGDAPEVMVGSSESK</sequence>